<proteinExistence type="inferred from homology"/>
<dbReference type="PANTHER" id="PTHR38096:SF1">
    <property type="entry name" value="ENTEROBACTIN SYNTHASE COMPONENT D"/>
    <property type="match status" value="1"/>
</dbReference>
<keyword evidence="13" id="KW-0479">Metal-binding</keyword>
<evidence type="ECO:0000256" key="1">
    <source>
        <dbReference type="ARBA" id="ARBA00003937"/>
    </source>
</evidence>
<comment type="function">
    <text evidence="1">Involved in the biosynthesis of the siderophore enterobactin (enterochelin), which is a macrocyclic trimeric lactone of N-(2,3-dihydroxybenzoyl)-serine. The serine trilactone serves as a scaffolding for the three catechol functionalities that provide hexadentate coordination for the tightly ligated iron(2+) atoms. Plays an essential role in the assembly of the enterobactin by catalyzing the transfer of the 4'-phosphopantetheine (Ppant) moiety from coenzyme A to the apo-domains of both EntB (ArCP domain) and EntF (PCP domain) to yield their holo-forms which make them competent for the activation of 2,3-dihydroxybenzoate (DHB) and L-serine, respectively.</text>
</comment>
<name>A0A1R3X0U2_9RHOB</name>
<gene>
    <name evidence="16" type="ORF">SAMN05421849_2040</name>
</gene>
<evidence type="ECO:0000313" key="17">
    <source>
        <dbReference type="Proteomes" id="UP000192455"/>
    </source>
</evidence>
<dbReference type="PRINTS" id="PR01399">
    <property type="entry name" value="ENTSNTHTASED"/>
</dbReference>
<evidence type="ECO:0000313" key="16">
    <source>
        <dbReference type="EMBL" id="SIT84078.1"/>
    </source>
</evidence>
<evidence type="ECO:0000256" key="9">
    <source>
        <dbReference type="ARBA" id="ARBA00031996"/>
    </source>
</evidence>
<evidence type="ECO:0000256" key="12">
    <source>
        <dbReference type="PIRSR" id="PIRSR603542-1"/>
    </source>
</evidence>
<comment type="catalytic activity">
    <reaction evidence="10">
        <text>apo-[aryl-carrier protein] + CoA = holo-[aryl-carrier protein] + adenosine 3',5'-bisphosphate + H(+)</text>
        <dbReference type="Rhea" id="RHEA:48404"/>
        <dbReference type="Rhea" id="RHEA-COMP:15903"/>
        <dbReference type="Rhea" id="RHEA-COMP:17557"/>
        <dbReference type="ChEBI" id="CHEBI:15378"/>
        <dbReference type="ChEBI" id="CHEBI:29999"/>
        <dbReference type="ChEBI" id="CHEBI:57287"/>
        <dbReference type="ChEBI" id="CHEBI:58343"/>
        <dbReference type="ChEBI" id="CHEBI:64479"/>
    </reaction>
</comment>
<feature type="binding site" evidence="12">
    <location>
        <position position="121"/>
    </location>
    <ligand>
        <name>CoA</name>
        <dbReference type="ChEBI" id="CHEBI:57287"/>
    </ligand>
</feature>
<dbReference type="AlphaFoldDB" id="A0A1R3X0U2"/>
<evidence type="ECO:0000259" key="15">
    <source>
        <dbReference type="Pfam" id="PF17837"/>
    </source>
</evidence>
<keyword evidence="17" id="KW-1185">Reference proteome</keyword>
<evidence type="ECO:0000256" key="5">
    <source>
        <dbReference type="ARBA" id="ARBA00019087"/>
    </source>
</evidence>
<dbReference type="Gene3D" id="3.90.470.20">
    <property type="entry name" value="4'-phosphopantetheinyl transferase domain"/>
    <property type="match status" value="1"/>
</dbReference>
<dbReference type="UniPathway" id="UPA00017"/>
<dbReference type="GO" id="GO:0005886">
    <property type="term" value="C:plasma membrane"/>
    <property type="evidence" value="ECO:0007669"/>
    <property type="project" value="TreeGrafter"/>
</dbReference>
<dbReference type="EMBL" id="FTPS01000001">
    <property type="protein sequence ID" value="SIT84078.1"/>
    <property type="molecule type" value="Genomic_DNA"/>
</dbReference>
<comment type="subunit">
    <text evidence="4">EntB, EntD, EntE, and EntF form a multienzyme complex called enterobactin synthase.</text>
</comment>
<dbReference type="GO" id="GO:0009366">
    <property type="term" value="C:enterobactin synthetase complex"/>
    <property type="evidence" value="ECO:0007669"/>
    <property type="project" value="InterPro"/>
</dbReference>
<comment type="cofactor">
    <cofactor evidence="13">
        <name>Mg(2+)</name>
        <dbReference type="ChEBI" id="CHEBI:18420"/>
    </cofactor>
</comment>
<sequence length="237" mass="25570">MITALDHRPAHVRGREMAEALFAHPVAVAARDPHGQAPPLFAEEAASMRRAVPRRFREFAAGRAAAREAAGRLGIAAGAIPMAADRAPLWPEGLVGSISHCDRCCLAAVAPSWAAASIGLDVEEDTPLDADLIAVICTPAERDWLAAQPRAEVNHLAKLIFSAKECAYKCQYPLTGRIFGFDGLEITLVPDRGEFTARFLMEIGTFAPGCRLFGRFQRRQGLIVTAMKLAPDGKDTQ</sequence>
<feature type="domain" description="4'-phosphopantetheinyl transferase" evidence="14">
    <location>
        <begin position="117"/>
        <end position="194"/>
    </location>
</feature>
<dbReference type="GO" id="GO:0008897">
    <property type="term" value="F:holo-[acyl-carrier-protein] synthase activity"/>
    <property type="evidence" value="ECO:0007669"/>
    <property type="project" value="InterPro"/>
</dbReference>
<dbReference type="SUPFAM" id="SSF56214">
    <property type="entry name" value="4'-phosphopantetheinyl transferase"/>
    <property type="match status" value="1"/>
</dbReference>
<dbReference type="InterPro" id="IPR008278">
    <property type="entry name" value="4-PPantetheinyl_Trfase_dom"/>
</dbReference>
<dbReference type="Proteomes" id="UP000192455">
    <property type="component" value="Unassembled WGS sequence"/>
</dbReference>
<dbReference type="Pfam" id="PF17837">
    <property type="entry name" value="4PPT_N"/>
    <property type="match status" value="1"/>
</dbReference>
<feature type="binding site" evidence="12">
    <location>
        <position position="55"/>
    </location>
    <ligand>
        <name>CoA</name>
        <dbReference type="ChEBI" id="CHEBI:57287"/>
    </ligand>
</feature>
<evidence type="ECO:0000256" key="3">
    <source>
        <dbReference type="ARBA" id="ARBA00008342"/>
    </source>
</evidence>
<feature type="binding site" evidence="12">
    <location>
        <position position="165"/>
    </location>
    <ligand>
        <name>CoA</name>
        <dbReference type="ChEBI" id="CHEBI:57287"/>
    </ligand>
</feature>
<dbReference type="InterPro" id="IPR037143">
    <property type="entry name" value="4-PPantetheinyl_Trfase_dom_sf"/>
</dbReference>
<dbReference type="GO" id="GO:0009239">
    <property type="term" value="P:enterobactin biosynthetic process"/>
    <property type="evidence" value="ECO:0007669"/>
    <property type="project" value="UniProtKB-UniPathway"/>
</dbReference>
<organism evidence="16 17">
    <name type="scientific">Pontibaca methylaminivorans</name>
    <dbReference type="NCBI Taxonomy" id="515897"/>
    <lineage>
        <taxon>Bacteria</taxon>
        <taxon>Pseudomonadati</taxon>
        <taxon>Pseudomonadota</taxon>
        <taxon>Alphaproteobacteria</taxon>
        <taxon>Rhodobacterales</taxon>
        <taxon>Roseobacteraceae</taxon>
        <taxon>Pontibaca</taxon>
    </lineage>
</organism>
<keyword evidence="7" id="KW-0259">Enterobactin biosynthesis</keyword>
<dbReference type="GO" id="GO:0000287">
    <property type="term" value="F:magnesium ion binding"/>
    <property type="evidence" value="ECO:0007669"/>
    <property type="project" value="InterPro"/>
</dbReference>
<dbReference type="InterPro" id="IPR041354">
    <property type="entry name" value="4PPT_N"/>
</dbReference>
<keyword evidence="13" id="KW-0460">Magnesium</keyword>
<keyword evidence="6 16" id="KW-0808">Transferase</keyword>
<feature type="binding site" evidence="13">
    <location>
        <position position="123"/>
    </location>
    <ligand>
        <name>Mg(2+)</name>
        <dbReference type="ChEBI" id="CHEBI:18420"/>
    </ligand>
</feature>
<evidence type="ECO:0000256" key="2">
    <source>
        <dbReference type="ARBA" id="ARBA00004993"/>
    </source>
</evidence>
<feature type="binding site" evidence="12">
    <location>
        <position position="63"/>
    </location>
    <ligand>
        <name>CoA</name>
        <dbReference type="ChEBI" id="CHEBI:57287"/>
    </ligand>
</feature>
<feature type="binding site" evidence="13">
    <location>
        <position position="121"/>
    </location>
    <ligand>
        <name>Mg(2+)</name>
        <dbReference type="ChEBI" id="CHEBI:18420"/>
    </ligand>
</feature>
<comment type="catalytic activity">
    <reaction evidence="11">
        <text>apo-[peptidyl-carrier protein] + CoA = holo-[peptidyl-carrier protein] + adenosine 3',5'-bisphosphate + H(+)</text>
        <dbReference type="Rhea" id="RHEA:46228"/>
        <dbReference type="Rhea" id="RHEA-COMP:11479"/>
        <dbReference type="Rhea" id="RHEA-COMP:11480"/>
        <dbReference type="ChEBI" id="CHEBI:15378"/>
        <dbReference type="ChEBI" id="CHEBI:29999"/>
        <dbReference type="ChEBI" id="CHEBI:57287"/>
        <dbReference type="ChEBI" id="CHEBI:58343"/>
        <dbReference type="ChEBI" id="CHEBI:64479"/>
    </reaction>
</comment>
<evidence type="ECO:0000256" key="7">
    <source>
        <dbReference type="ARBA" id="ARBA00023191"/>
    </source>
</evidence>
<reference evidence="16 17" key="1">
    <citation type="submission" date="2017-01" db="EMBL/GenBank/DDBJ databases">
        <authorList>
            <person name="Mah S.A."/>
            <person name="Swanson W.J."/>
            <person name="Moy G.W."/>
            <person name="Vacquier V.D."/>
        </authorList>
    </citation>
    <scope>NUCLEOTIDE SEQUENCE [LARGE SCALE GENOMIC DNA]</scope>
    <source>
        <strain evidence="16 17">DSM 21219</strain>
    </source>
</reference>
<dbReference type="RefSeq" id="WP_076649745.1">
    <property type="nucleotide sequence ID" value="NZ_FTPS01000001.1"/>
</dbReference>
<feature type="binding site" evidence="12">
    <location>
        <position position="169"/>
    </location>
    <ligand>
        <name>CoA</name>
        <dbReference type="ChEBI" id="CHEBI:57287"/>
    </ligand>
</feature>
<dbReference type="STRING" id="515897.SAMN05421849_2040"/>
<evidence type="ECO:0000256" key="10">
    <source>
        <dbReference type="ARBA" id="ARBA00049176"/>
    </source>
</evidence>
<evidence type="ECO:0000256" key="8">
    <source>
        <dbReference type="ARBA" id="ARBA00029894"/>
    </source>
</evidence>
<evidence type="ECO:0000256" key="11">
    <source>
        <dbReference type="ARBA" id="ARBA00049191"/>
    </source>
</evidence>
<dbReference type="Pfam" id="PF01648">
    <property type="entry name" value="ACPS"/>
    <property type="match status" value="1"/>
</dbReference>
<dbReference type="InterPro" id="IPR003542">
    <property type="entry name" value="Enbac_synth_compD-like"/>
</dbReference>
<comment type="similarity">
    <text evidence="3">Belongs to the P-Pant transferase superfamily. EntD family.</text>
</comment>
<feature type="binding site" evidence="12">
    <location>
        <begin position="99"/>
        <end position="100"/>
    </location>
    <ligand>
        <name>CoA</name>
        <dbReference type="ChEBI" id="CHEBI:57287"/>
    </ligand>
</feature>
<comment type="pathway">
    <text evidence="2">Siderophore biosynthesis; enterobactin biosynthesis.</text>
</comment>
<evidence type="ECO:0000256" key="4">
    <source>
        <dbReference type="ARBA" id="ARBA00011503"/>
    </source>
</evidence>
<evidence type="ECO:0000256" key="6">
    <source>
        <dbReference type="ARBA" id="ARBA00022679"/>
    </source>
</evidence>
<accession>A0A1R3X0U2</accession>
<dbReference type="PANTHER" id="PTHR38096">
    <property type="entry name" value="ENTEROBACTIN SYNTHASE COMPONENT D"/>
    <property type="match status" value="1"/>
</dbReference>
<evidence type="ECO:0000259" key="14">
    <source>
        <dbReference type="Pfam" id="PF01648"/>
    </source>
</evidence>
<feature type="domain" description="4'-phosphopantetheinyl transferase N-terminal" evidence="15">
    <location>
        <begin position="43"/>
        <end position="110"/>
    </location>
</feature>
<evidence type="ECO:0000256" key="13">
    <source>
        <dbReference type="PIRSR" id="PIRSR603542-2"/>
    </source>
</evidence>
<protein>
    <recommendedName>
        <fullName evidence="5">Enterobactin synthase component D</fullName>
    </recommendedName>
    <alternativeName>
        <fullName evidence="8">4'-phosphopantetheinyl transferase EntD</fullName>
    </alternativeName>
    <alternativeName>
        <fullName evidence="9">Enterochelin synthase D</fullName>
    </alternativeName>
</protein>